<dbReference type="GO" id="GO:0015386">
    <property type="term" value="F:potassium:proton antiporter activity"/>
    <property type="evidence" value="ECO:0007669"/>
    <property type="project" value="TreeGrafter"/>
</dbReference>
<reference evidence="15" key="1">
    <citation type="journal article" date="2019" name="Plant J.">
        <title>Chlorella vulgaris genome assembly and annotation reveals the molecular basis for metabolic acclimation to high light conditions.</title>
        <authorList>
            <person name="Cecchin M."/>
            <person name="Marcolungo L."/>
            <person name="Rossato M."/>
            <person name="Girolomoni L."/>
            <person name="Cosentino E."/>
            <person name="Cuine S."/>
            <person name="Li-Beisson Y."/>
            <person name="Delledonne M."/>
            <person name="Ballottari M."/>
        </authorList>
    </citation>
    <scope>NUCLEOTIDE SEQUENCE</scope>
    <source>
        <strain evidence="15">211/11P</strain>
    </source>
</reference>
<dbReference type="GO" id="GO:0005886">
    <property type="term" value="C:plasma membrane"/>
    <property type="evidence" value="ECO:0007669"/>
    <property type="project" value="TreeGrafter"/>
</dbReference>
<protein>
    <recommendedName>
        <fullName evidence="11">Sodium/hydrogen exchanger</fullName>
    </recommendedName>
</protein>
<dbReference type="Gene3D" id="6.10.140.1330">
    <property type="match status" value="1"/>
</dbReference>
<feature type="region of interest" description="Disordered" evidence="12">
    <location>
        <begin position="518"/>
        <end position="549"/>
    </location>
</feature>
<feature type="region of interest" description="Disordered" evidence="12">
    <location>
        <begin position="449"/>
        <end position="490"/>
    </location>
</feature>
<evidence type="ECO:0000259" key="14">
    <source>
        <dbReference type="Pfam" id="PF00999"/>
    </source>
</evidence>
<evidence type="ECO:0000313" key="15">
    <source>
        <dbReference type="EMBL" id="KAI3434634.1"/>
    </source>
</evidence>
<evidence type="ECO:0000256" key="6">
    <source>
        <dbReference type="ARBA" id="ARBA00023065"/>
    </source>
</evidence>
<reference evidence="15" key="2">
    <citation type="submission" date="2020-11" db="EMBL/GenBank/DDBJ databases">
        <authorList>
            <person name="Cecchin M."/>
            <person name="Marcolungo L."/>
            <person name="Rossato M."/>
            <person name="Girolomoni L."/>
            <person name="Cosentino E."/>
            <person name="Cuine S."/>
            <person name="Li-Beisson Y."/>
            <person name="Delledonne M."/>
            <person name="Ballottari M."/>
        </authorList>
    </citation>
    <scope>NUCLEOTIDE SEQUENCE</scope>
    <source>
        <strain evidence="15">211/11P</strain>
        <tissue evidence="15">Whole cell</tissue>
    </source>
</reference>
<evidence type="ECO:0000256" key="7">
    <source>
        <dbReference type="ARBA" id="ARBA00023136"/>
    </source>
</evidence>
<evidence type="ECO:0000256" key="4">
    <source>
        <dbReference type="ARBA" id="ARBA00022989"/>
    </source>
</evidence>
<feature type="transmembrane region" description="Helical" evidence="13">
    <location>
        <begin position="68"/>
        <end position="85"/>
    </location>
</feature>
<dbReference type="AlphaFoldDB" id="A0A9D4YZJ4"/>
<keyword evidence="8 11" id="KW-0739">Sodium transport</keyword>
<evidence type="ECO:0000256" key="2">
    <source>
        <dbReference type="ARBA" id="ARBA00022448"/>
    </source>
</evidence>
<evidence type="ECO:0000256" key="12">
    <source>
        <dbReference type="SAM" id="MobiDB-lite"/>
    </source>
</evidence>
<evidence type="ECO:0000256" key="10">
    <source>
        <dbReference type="ARBA" id="ARBA00047912"/>
    </source>
</evidence>
<feature type="compositionally biased region" description="Gly residues" evidence="12">
    <location>
        <begin position="573"/>
        <end position="584"/>
    </location>
</feature>
<evidence type="ECO:0000256" key="3">
    <source>
        <dbReference type="ARBA" id="ARBA00022692"/>
    </source>
</evidence>
<keyword evidence="11" id="KW-0050">Antiport</keyword>
<keyword evidence="3 11" id="KW-0812">Transmembrane</keyword>
<comment type="catalytic activity">
    <reaction evidence="10">
        <text>K(+)(in) + H(+)(out) = K(+)(out) + H(+)(in)</text>
        <dbReference type="Rhea" id="RHEA:29467"/>
        <dbReference type="ChEBI" id="CHEBI:15378"/>
        <dbReference type="ChEBI" id="CHEBI:29103"/>
    </reaction>
</comment>
<dbReference type="InterPro" id="IPR018422">
    <property type="entry name" value="Cation/H_exchanger_CPA1"/>
</dbReference>
<evidence type="ECO:0000256" key="5">
    <source>
        <dbReference type="ARBA" id="ARBA00023053"/>
    </source>
</evidence>
<keyword evidence="16" id="KW-1185">Reference proteome</keyword>
<evidence type="ECO:0000256" key="13">
    <source>
        <dbReference type="SAM" id="Phobius"/>
    </source>
</evidence>
<keyword evidence="6 11" id="KW-0406">Ion transport</keyword>
<dbReference type="InterPro" id="IPR006153">
    <property type="entry name" value="Cation/H_exchanger_TM"/>
</dbReference>
<keyword evidence="7 13" id="KW-0472">Membrane</keyword>
<feature type="transmembrane region" description="Helical" evidence="13">
    <location>
        <begin position="165"/>
        <end position="185"/>
    </location>
</feature>
<dbReference type="GO" id="GO:0015385">
    <property type="term" value="F:sodium:proton antiporter activity"/>
    <property type="evidence" value="ECO:0007669"/>
    <property type="project" value="InterPro"/>
</dbReference>
<feature type="transmembrane region" description="Helical" evidence="13">
    <location>
        <begin position="302"/>
        <end position="321"/>
    </location>
</feature>
<evidence type="ECO:0000313" key="16">
    <source>
        <dbReference type="Proteomes" id="UP001055712"/>
    </source>
</evidence>
<evidence type="ECO:0000256" key="8">
    <source>
        <dbReference type="ARBA" id="ARBA00023201"/>
    </source>
</evidence>
<comment type="catalytic activity">
    <reaction evidence="9">
        <text>Na(+)(in) + H(+)(out) = Na(+)(out) + H(+)(in)</text>
        <dbReference type="Rhea" id="RHEA:29419"/>
        <dbReference type="ChEBI" id="CHEBI:15378"/>
        <dbReference type="ChEBI" id="CHEBI:29101"/>
    </reaction>
</comment>
<dbReference type="PANTHER" id="PTHR10110">
    <property type="entry name" value="SODIUM/HYDROGEN EXCHANGER"/>
    <property type="match status" value="1"/>
</dbReference>
<dbReference type="OrthoDB" id="196264at2759"/>
<feature type="compositionally biased region" description="Gly residues" evidence="12">
    <location>
        <begin position="471"/>
        <end position="488"/>
    </location>
</feature>
<feature type="transmembrane region" description="Helical" evidence="13">
    <location>
        <begin position="12"/>
        <end position="29"/>
    </location>
</feature>
<proteinExistence type="inferred from homology"/>
<feature type="transmembrane region" description="Helical" evidence="13">
    <location>
        <begin position="97"/>
        <end position="119"/>
    </location>
</feature>
<sequence length="584" mass="61885">MASEGYVSEELMIVWMLLIVTIVTSYFIQRQRFRWLPPSSSAMLLGIAAGIVSRMAGLAQPLRFSPAAFFYALLPPIVFQAGFALKKKEFFANSGAILTYAVLGTFLSAMAFGLGTYLLVVLGLVRRSHLAGSPFVECLAYGAAISSIDPVATLAVLADVEVPPLLFNLVFGESVLNDAVAIVLFRSLADFADRPMGWGTLPAVALRFCVLALGSLVIGVAVSLACAFVLKRFDRMDNGGAPPSFDAASYEIGVVVMGAYLAYLVAEVAGMSGIVALFFSGICHSHYSYYSASQEARITLRHFFEFAAFICEMFVFAYLGLQVATMAHGFDLGLLLSGIPLAVASRAANIGACSRLINLWRTHKLPLNLQRMLLAVGMRGAVAYGLVVNLPRTDRPGETGIPAIETAALLIVVVTTLGLGSATGPLLRYFDLEGKDDAGLYRLTELEGLSDGMDPRGSGGRDTPSGDGDGDGGGGAGGGFGGRGGGGRANRIQLSQHSALHDWFKELDEAYLKPLFGGRAEGQRGRGERAGSGGFVGLPLQQPQPEYDTQYETQYQGLTMQPAAIQMRQPPGAGQGQDGRGGGE</sequence>
<name>A0A9D4YZJ4_CHLVU</name>
<evidence type="ECO:0000256" key="11">
    <source>
        <dbReference type="RuleBase" id="RU003722"/>
    </source>
</evidence>
<feature type="transmembrane region" description="Helical" evidence="13">
    <location>
        <begin position="41"/>
        <end position="62"/>
    </location>
</feature>
<evidence type="ECO:0000256" key="1">
    <source>
        <dbReference type="ARBA" id="ARBA00004141"/>
    </source>
</evidence>
<organism evidence="15 16">
    <name type="scientific">Chlorella vulgaris</name>
    <name type="common">Green alga</name>
    <dbReference type="NCBI Taxonomy" id="3077"/>
    <lineage>
        <taxon>Eukaryota</taxon>
        <taxon>Viridiplantae</taxon>
        <taxon>Chlorophyta</taxon>
        <taxon>core chlorophytes</taxon>
        <taxon>Trebouxiophyceae</taxon>
        <taxon>Chlorellales</taxon>
        <taxon>Chlorellaceae</taxon>
        <taxon>Chlorella clade</taxon>
        <taxon>Chlorella</taxon>
    </lineage>
</organism>
<keyword evidence="4 13" id="KW-1133">Transmembrane helix</keyword>
<dbReference type="GO" id="GO:0051453">
    <property type="term" value="P:regulation of intracellular pH"/>
    <property type="evidence" value="ECO:0007669"/>
    <property type="project" value="TreeGrafter"/>
</dbReference>
<keyword evidence="5" id="KW-0915">Sodium</keyword>
<evidence type="ECO:0000256" key="9">
    <source>
        <dbReference type="ARBA" id="ARBA00047524"/>
    </source>
</evidence>
<dbReference type="InterPro" id="IPR004709">
    <property type="entry name" value="NaH_exchanger"/>
</dbReference>
<dbReference type="GO" id="GO:0098719">
    <property type="term" value="P:sodium ion import across plasma membrane"/>
    <property type="evidence" value="ECO:0007669"/>
    <property type="project" value="TreeGrafter"/>
</dbReference>
<dbReference type="PRINTS" id="PR01084">
    <property type="entry name" value="NAHEXCHNGR"/>
</dbReference>
<comment type="subcellular location">
    <subcellularLocation>
        <location evidence="1">Membrane</location>
        <topology evidence="1">Multi-pass membrane protein</topology>
    </subcellularLocation>
</comment>
<keyword evidence="2 11" id="KW-0813">Transport</keyword>
<feature type="transmembrane region" description="Helical" evidence="13">
    <location>
        <begin position="205"/>
        <end position="230"/>
    </location>
</feature>
<feature type="region of interest" description="Disordered" evidence="12">
    <location>
        <begin position="561"/>
        <end position="584"/>
    </location>
</feature>
<dbReference type="Pfam" id="PF00999">
    <property type="entry name" value="Na_H_Exchanger"/>
    <property type="match status" value="1"/>
</dbReference>
<dbReference type="EMBL" id="SIDB01000003">
    <property type="protein sequence ID" value="KAI3434634.1"/>
    <property type="molecule type" value="Genomic_DNA"/>
</dbReference>
<dbReference type="PANTHER" id="PTHR10110:SF187">
    <property type="entry name" value="SODIUM_HYDROGEN EXCHANGER"/>
    <property type="match status" value="1"/>
</dbReference>
<accession>A0A9D4YZJ4</accession>
<gene>
    <name evidence="15" type="ORF">D9Q98_002701</name>
</gene>
<dbReference type="NCBIfam" id="TIGR00840">
    <property type="entry name" value="b_cpa1"/>
    <property type="match status" value="1"/>
</dbReference>
<comment type="caution">
    <text evidence="15">The sequence shown here is derived from an EMBL/GenBank/DDBJ whole genome shotgun (WGS) entry which is preliminary data.</text>
</comment>
<dbReference type="Proteomes" id="UP001055712">
    <property type="component" value="Unassembled WGS sequence"/>
</dbReference>
<comment type="similarity">
    <text evidence="11">Belongs to the monovalent cation:proton antiporter 1 (CPA1) transporter (TC 2.A.36) family.</text>
</comment>
<feature type="domain" description="Cation/H+ exchanger transmembrane" evidence="14">
    <location>
        <begin position="20"/>
        <end position="428"/>
    </location>
</feature>